<evidence type="ECO:0000256" key="1">
    <source>
        <dbReference type="ARBA" id="ARBA00004651"/>
    </source>
</evidence>
<comment type="caution">
    <text evidence="12">The sequence shown here is derived from an EMBL/GenBank/DDBJ whole genome shotgun (WGS) entry which is preliminary data.</text>
</comment>
<keyword evidence="5 10" id="KW-0812">Transmembrane</keyword>
<keyword evidence="6 10" id="KW-1133">Transmembrane helix</keyword>
<dbReference type="Gene3D" id="3.90.550.10">
    <property type="entry name" value="Spore Coat Polysaccharide Biosynthesis Protein SpsA, Chain A"/>
    <property type="match status" value="1"/>
</dbReference>
<proteinExistence type="inferred from homology"/>
<dbReference type="AlphaFoldDB" id="A0A953M405"/>
<gene>
    <name evidence="12" type="ORF">K8I29_20180</name>
</gene>
<dbReference type="SUPFAM" id="SSF53448">
    <property type="entry name" value="Nucleotide-diphospho-sugar transferases"/>
    <property type="match status" value="1"/>
</dbReference>
<comment type="similarity">
    <text evidence="8">Belongs to the glycosyltransferase 2 family. GtrB subfamily.</text>
</comment>
<evidence type="ECO:0000256" key="5">
    <source>
        <dbReference type="ARBA" id="ARBA00022692"/>
    </source>
</evidence>
<accession>A0A953M405</accession>
<evidence type="ECO:0000313" key="12">
    <source>
        <dbReference type="EMBL" id="MBZ0158521.1"/>
    </source>
</evidence>
<keyword evidence="3" id="KW-0328">Glycosyltransferase</keyword>
<dbReference type="Proteomes" id="UP000705867">
    <property type="component" value="Unassembled WGS sequence"/>
</dbReference>
<dbReference type="Pfam" id="PF00535">
    <property type="entry name" value="Glycos_transf_2"/>
    <property type="match status" value="1"/>
</dbReference>
<feature type="transmembrane region" description="Helical" evidence="10">
    <location>
        <begin position="264"/>
        <end position="289"/>
    </location>
</feature>
<dbReference type="GO" id="GO:0016757">
    <property type="term" value="F:glycosyltransferase activity"/>
    <property type="evidence" value="ECO:0007669"/>
    <property type="project" value="UniProtKB-KW"/>
</dbReference>
<dbReference type="InterPro" id="IPR050256">
    <property type="entry name" value="Glycosyltransferase_2"/>
</dbReference>
<protein>
    <submittedName>
        <fullName evidence="12">Glycosyltransferase family 2 protein</fullName>
    </submittedName>
</protein>
<dbReference type="EMBL" id="JAIOIV010000158">
    <property type="protein sequence ID" value="MBZ0158521.1"/>
    <property type="molecule type" value="Genomic_DNA"/>
</dbReference>
<evidence type="ECO:0000256" key="7">
    <source>
        <dbReference type="ARBA" id="ARBA00023136"/>
    </source>
</evidence>
<evidence type="ECO:0000256" key="2">
    <source>
        <dbReference type="ARBA" id="ARBA00022475"/>
    </source>
</evidence>
<feature type="region of interest" description="Disordered" evidence="9">
    <location>
        <begin position="319"/>
        <end position="340"/>
    </location>
</feature>
<organism evidence="12 13">
    <name type="scientific">Candidatus Nitrobium versatile</name>
    <dbReference type="NCBI Taxonomy" id="2884831"/>
    <lineage>
        <taxon>Bacteria</taxon>
        <taxon>Pseudomonadati</taxon>
        <taxon>Nitrospirota</taxon>
        <taxon>Nitrospiria</taxon>
        <taxon>Nitrospirales</taxon>
        <taxon>Nitrospiraceae</taxon>
        <taxon>Candidatus Nitrobium</taxon>
    </lineage>
</organism>
<feature type="transmembrane region" description="Helical" evidence="10">
    <location>
        <begin position="232"/>
        <end position="252"/>
    </location>
</feature>
<feature type="domain" description="Glycosyltransferase 2-like" evidence="11">
    <location>
        <begin position="7"/>
        <end position="168"/>
    </location>
</feature>
<reference evidence="12" key="1">
    <citation type="journal article" date="2021" name="bioRxiv">
        <title>Unraveling nitrogen, sulfur and carbon metabolic pathways and microbial community transcriptional responses to substrate deprivation and toxicity stresses in a bioreactor mimicking anoxic brackish coastal sediment conditions.</title>
        <authorList>
            <person name="Martins P.D."/>
            <person name="Echeveste M.J."/>
            <person name="Arshad A."/>
            <person name="Kurth J."/>
            <person name="Ouboter H."/>
            <person name="Jetten M.S.M."/>
            <person name="Welte C.U."/>
        </authorList>
    </citation>
    <scope>NUCLEOTIDE SEQUENCE</scope>
    <source>
        <strain evidence="12">MAG_39</strain>
    </source>
</reference>
<dbReference type="PANTHER" id="PTHR48090:SF1">
    <property type="entry name" value="PROPHAGE BACTOPRENOL GLUCOSYL TRANSFERASE HOMOLOG"/>
    <property type="match status" value="1"/>
</dbReference>
<evidence type="ECO:0000259" key="11">
    <source>
        <dbReference type="Pfam" id="PF00535"/>
    </source>
</evidence>
<name>A0A953M405_9BACT</name>
<dbReference type="InterPro" id="IPR029044">
    <property type="entry name" value="Nucleotide-diphossugar_trans"/>
</dbReference>
<keyword evidence="4" id="KW-0808">Transferase</keyword>
<dbReference type="InterPro" id="IPR001173">
    <property type="entry name" value="Glyco_trans_2-like"/>
</dbReference>
<keyword evidence="7 10" id="KW-0472">Membrane</keyword>
<dbReference type="CDD" id="cd04187">
    <property type="entry name" value="DPM1_like_bac"/>
    <property type="match status" value="1"/>
</dbReference>
<evidence type="ECO:0000313" key="13">
    <source>
        <dbReference type="Proteomes" id="UP000705867"/>
    </source>
</evidence>
<dbReference type="FunFam" id="3.90.550.10:FF:000079">
    <property type="entry name" value="Probable glycosyl transferase"/>
    <property type="match status" value="1"/>
</dbReference>
<evidence type="ECO:0000256" key="3">
    <source>
        <dbReference type="ARBA" id="ARBA00022676"/>
    </source>
</evidence>
<comment type="subcellular location">
    <subcellularLocation>
        <location evidence="1">Cell membrane</location>
        <topology evidence="1">Multi-pass membrane protein</topology>
    </subcellularLocation>
</comment>
<keyword evidence="2" id="KW-1003">Cell membrane</keyword>
<evidence type="ECO:0000256" key="9">
    <source>
        <dbReference type="SAM" id="MobiDB-lite"/>
    </source>
</evidence>
<evidence type="ECO:0000256" key="8">
    <source>
        <dbReference type="ARBA" id="ARBA00038152"/>
    </source>
</evidence>
<dbReference type="PANTHER" id="PTHR48090">
    <property type="entry name" value="UNDECAPRENYL-PHOSPHATE 4-DEOXY-4-FORMAMIDO-L-ARABINOSE TRANSFERASE-RELATED"/>
    <property type="match status" value="1"/>
</dbReference>
<evidence type="ECO:0000256" key="6">
    <source>
        <dbReference type="ARBA" id="ARBA00022989"/>
    </source>
</evidence>
<reference evidence="12" key="2">
    <citation type="submission" date="2021-08" db="EMBL/GenBank/DDBJ databases">
        <authorList>
            <person name="Dalcin Martins P."/>
        </authorList>
    </citation>
    <scope>NUCLEOTIDE SEQUENCE</scope>
    <source>
        <strain evidence="12">MAG_39</strain>
    </source>
</reference>
<evidence type="ECO:0000256" key="10">
    <source>
        <dbReference type="SAM" id="Phobius"/>
    </source>
</evidence>
<evidence type="ECO:0000256" key="4">
    <source>
        <dbReference type="ARBA" id="ARBA00022679"/>
    </source>
</evidence>
<dbReference type="GO" id="GO:0005886">
    <property type="term" value="C:plasma membrane"/>
    <property type="evidence" value="ECO:0007669"/>
    <property type="project" value="UniProtKB-SubCell"/>
</dbReference>
<sequence length="340" mass="38626">MTNNLLSIVIPIYNEGKCIDALWQRLQSVEANIRDFAIEYIFVNDGSTDNSLSLLKHIAEHDTRVKIISFSRNFGHQIAITAGIDYAGGEAVIVMDADLQDPPELVHDMLEKYREGYDVVYAVRRVRKGETYFKRKSAEFFYKIMNRLSLVSIPPNTGDFRLMSRRVVASLSLLRERDRFVRGMISWVGFRQTGIEFDRDPRLAGETKYPLRKMMKFAFDGIVSFSNVPLKLATWMGFITSFLSIFYIFVVLVKKFLGYTLPGYASIMISILFLGGVQLITIGILGEYIGRIYNEAKARPLYLVEETVNIDGNRYLGEGGGRDKYIPSPTRGEGKGEGKQ</sequence>